<comment type="caution">
    <text evidence="1">The sequence shown here is derived from an EMBL/GenBank/DDBJ whole genome shotgun (WGS) entry which is preliminary data.</text>
</comment>
<organism evidence="1 2">
    <name type="scientific">Dorea formicigenerans</name>
    <dbReference type="NCBI Taxonomy" id="39486"/>
    <lineage>
        <taxon>Bacteria</taxon>
        <taxon>Bacillati</taxon>
        <taxon>Bacillota</taxon>
        <taxon>Clostridia</taxon>
        <taxon>Lachnospirales</taxon>
        <taxon>Lachnospiraceae</taxon>
        <taxon>Dorea</taxon>
    </lineage>
</organism>
<dbReference type="Proteomes" id="UP000260841">
    <property type="component" value="Unassembled WGS sequence"/>
</dbReference>
<sequence>MRYYRRLYWGEDLKKKKEKIIRRLNTGKLQRDIYVLVLPEHGSNQLEIYNAALFLQPDFPNDDFFVVGIVRGYEAALELVEEIAGKVYEQTGAADIRTYLLGREQEG</sequence>
<reference evidence="1 2" key="1">
    <citation type="submission" date="2018-08" db="EMBL/GenBank/DDBJ databases">
        <title>A genome reference for cultivated species of the human gut microbiota.</title>
        <authorList>
            <person name="Zou Y."/>
            <person name="Xue W."/>
            <person name="Luo G."/>
        </authorList>
    </citation>
    <scope>NUCLEOTIDE SEQUENCE [LARGE SCALE GENOMIC DNA]</scope>
    <source>
        <strain evidence="1 2">OM03-2</strain>
    </source>
</reference>
<accession>A0A3E5EK02</accession>
<dbReference type="AlphaFoldDB" id="A0A3E5EK02"/>
<name>A0A3E5EK02_9FIRM</name>
<proteinExistence type="predicted"/>
<gene>
    <name evidence="1" type="ORF">DXB36_12550</name>
</gene>
<dbReference type="EMBL" id="QSVB01000015">
    <property type="protein sequence ID" value="RGN89168.1"/>
    <property type="molecule type" value="Genomic_DNA"/>
</dbReference>
<evidence type="ECO:0000313" key="1">
    <source>
        <dbReference type="EMBL" id="RGN89168.1"/>
    </source>
</evidence>
<dbReference type="RefSeq" id="WP_117606879.1">
    <property type="nucleotide sequence ID" value="NZ_QRWS01000001.1"/>
</dbReference>
<protein>
    <submittedName>
        <fullName evidence="1">Uncharacterized protein</fullName>
    </submittedName>
</protein>
<evidence type="ECO:0000313" key="2">
    <source>
        <dbReference type="Proteomes" id="UP000260841"/>
    </source>
</evidence>